<feature type="domain" description="Peptidase M48" evidence="13">
    <location>
        <begin position="83"/>
        <end position="290"/>
    </location>
</feature>
<accession>A0A060LRK7</accession>
<dbReference type="GO" id="GO:0005886">
    <property type="term" value="C:plasma membrane"/>
    <property type="evidence" value="ECO:0007669"/>
    <property type="project" value="UniProtKB-SubCell"/>
</dbReference>
<evidence type="ECO:0000256" key="3">
    <source>
        <dbReference type="ARBA" id="ARBA00022475"/>
    </source>
</evidence>
<dbReference type="AlphaFoldDB" id="A0A060LRK7"/>
<dbReference type="RefSeq" id="WP_038478531.1">
    <property type="nucleotide sequence ID" value="NZ_CP003923.1"/>
</dbReference>
<feature type="active site" evidence="12">
    <location>
        <position position="145"/>
    </location>
</feature>
<dbReference type="STRING" id="1246626.BleG1_1318"/>
<feature type="binding site" evidence="12">
    <location>
        <position position="148"/>
    </location>
    <ligand>
        <name>Zn(2+)</name>
        <dbReference type="ChEBI" id="CHEBI:29105"/>
        <note>catalytic</note>
    </ligand>
</feature>
<dbReference type="OrthoDB" id="15218at2"/>
<reference evidence="14 15" key="1">
    <citation type="journal article" date="2014" name="Gene">
        <title>A comparative genomic analysis of the alkalitolerant soil bacterium Bacillus lehensis G1.</title>
        <authorList>
            <person name="Noor Y.M."/>
            <person name="Samsulrizal N.H."/>
            <person name="Jema'on N.A."/>
            <person name="Low K.O."/>
            <person name="Ramli A.N."/>
            <person name="Alias N.I."/>
            <person name="Damis S.I."/>
            <person name="Fuzi S.F."/>
            <person name="Isa M.N."/>
            <person name="Murad A.M."/>
            <person name="Raih M.F."/>
            <person name="Bakar F.D."/>
            <person name="Najimudin N."/>
            <person name="Mahadi N.M."/>
            <person name="Illias R.M."/>
        </authorList>
    </citation>
    <scope>NUCLEOTIDE SEQUENCE [LARGE SCALE GENOMIC DNA]</scope>
    <source>
        <strain evidence="14 15">G1</strain>
    </source>
</reference>
<dbReference type="PATRIC" id="fig|1246626.3.peg.1306"/>
<evidence type="ECO:0000256" key="9">
    <source>
        <dbReference type="ARBA" id="ARBA00022989"/>
    </source>
</evidence>
<evidence type="ECO:0000256" key="1">
    <source>
        <dbReference type="ARBA" id="ARBA00004651"/>
    </source>
</evidence>
<keyword evidence="10 12" id="KW-0482">Metalloprotease</keyword>
<dbReference type="InterPro" id="IPR001915">
    <property type="entry name" value="Peptidase_M48"/>
</dbReference>
<organism evidence="14 15">
    <name type="scientific">Shouchella lehensis G1</name>
    <dbReference type="NCBI Taxonomy" id="1246626"/>
    <lineage>
        <taxon>Bacteria</taxon>
        <taxon>Bacillati</taxon>
        <taxon>Bacillota</taxon>
        <taxon>Bacilli</taxon>
        <taxon>Bacillales</taxon>
        <taxon>Bacillaceae</taxon>
        <taxon>Shouchella</taxon>
    </lineage>
</organism>
<dbReference type="CDD" id="cd07340">
    <property type="entry name" value="M48B_Htpx_like"/>
    <property type="match status" value="1"/>
</dbReference>
<dbReference type="HOGENOM" id="CLU_042266_2_1_9"/>
<dbReference type="Pfam" id="PF01435">
    <property type="entry name" value="Peptidase_M48"/>
    <property type="match status" value="1"/>
</dbReference>
<dbReference type="GO" id="GO:0004222">
    <property type="term" value="F:metalloendopeptidase activity"/>
    <property type="evidence" value="ECO:0007669"/>
    <property type="project" value="UniProtKB-UniRule"/>
</dbReference>
<gene>
    <name evidence="12" type="primary">htpX</name>
    <name evidence="14" type="ORF">BleG1_1318</name>
</gene>
<dbReference type="PANTHER" id="PTHR43221:SF1">
    <property type="entry name" value="PROTEASE HTPX"/>
    <property type="match status" value="1"/>
</dbReference>
<dbReference type="KEGG" id="ble:BleG1_1318"/>
<evidence type="ECO:0000256" key="8">
    <source>
        <dbReference type="ARBA" id="ARBA00022833"/>
    </source>
</evidence>
<feature type="binding site" evidence="12">
    <location>
        <position position="220"/>
    </location>
    <ligand>
        <name>Zn(2+)</name>
        <dbReference type="ChEBI" id="CHEBI:29105"/>
        <note>catalytic</note>
    </ligand>
</feature>
<evidence type="ECO:0000256" key="6">
    <source>
        <dbReference type="ARBA" id="ARBA00022723"/>
    </source>
</evidence>
<keyword evidence="9 12" id="KW-1133">Transmembrane helix</keyword>
<evidence type="ECO:0000256" key="7">
    <source>
        <dbReference type="ARBA" id="ARBA00022801"/>
    </source>
</evidence>
<dbReference type="eggNOG" id="COG0501">
    <property type="taxonomic scope" value="Bacteria"/>
</dbReference>
<dbReference type="InterPro" id="IPR022919">
    <property type="entry name" value="Pept_M48_protease_HtpX"/>
</dbReference>
<evidence type="ECO:0000313" key="14">
    <source>
        <dbReference type="EMBL" id="AIC93901.1"/>
    </source>
</evidence>
<feature type="transmembrane region" description="Helical" evidence="12">
    <location>
        <begin position="12"/>
        <end position="33"/>
    </location>
</feature>
<evidence type="ECO:0000256" key="5">
    <source>
        <dbReference type="ARBA" id="ARBA00022692"/>
    </source>
</evidence>
<keyword evidence="6 12" id="KW-0479">Metal-binding</keyword>
<name>A0A060LRK7_9BACI</name>
<dbReference type="GO" id="GO:0006508">
    <property type="term" value="P:proteolysis"/>
    <property type="evidence" value="ECO:0007669"/>
    <property type="project" value="UniProtKB-KW"/>
</dbReference>
<dbReference type="GO" id="GO:0008270">
    <property type="term" value="F:zinc ion binding"/>
    <property type="evidence" value="ECO:0007669"/>
    <property type="project" value="UniProtKB-UniRule"/>
</dbReference>
<feature type="transmembrane region" description="Helical" evidence="12">
    <location>
        <begin position="192"/>
        <end position="215"/>
    </location>
</feature>
<dbReference type="NCBIfam" id="NF003425">
    <property type="entry name" value="PRK04897.1"/>
    <property type="match status" value="1"/>
</dbReference>
<dbReference type="HAMAP" id="MF_00188">
    <property type="entry name" value="Pept_M48_protease_HtpX"/>
    <property type="match status" value="1"/>
</dbReference>
<feature type="transmembrane region" description="Helical" evidence="12">
    <location>
        <begin position="159"/>
        <end position="180"/>
    </location>
</feature>
<keyword evidence="4 12" id="KW-0645">Protease</keyword>
<evidence type="ECO:0000313" key="15">
    <source>
        <dbReference type="Proteomes" id="UP000027142"/>
    </source>
</evidence>
<keyword evidence="7 12" id="KW-0378">Hydrolase</keyword>
<sequence length="291" mass="31874">MFYTQIARNKRNTVFLVCLFIIIVLGIGSAVTYVRAGDYISGAIFAGAIATVYTIFMITTSTNVVMRMNHAREITSSTDQAFLWHTVEGLSIAARIPMPRIYIIDDPSPNAFATGISPKSGAVAVTTGLMNRLNREEIEGVLAHEVAHIRNYDIRLSTIAVALVSAIAILSDIGMRFFIFSGGRNNNNKHPLIMIIALLLVLLAPIIAVVMQLAISRNREYLADASAVELTRNPEALATALERITDTHTPVEEASSSTASLYFADPLKKKAASLFSTHPPADERVRRLRQM</sequence>
<feature type="transmembrane region" description="Helical" evidence="12">
    <location>
        <begin position="39"/>
        <end position="58"/>
    </location>
</feature>
<dbReference type="PANTHER" id="PTHR43221">
    <property type="entry name" value="PROTEASE HTPX"/>
    <property type="match status" value="1"/>
</dbReference>
<dbReference type="Proteomes" id="UP000027142">
    <property type="component" value="Chromosome"/>
</dbReference>
<comment type="similarity">
    <text evidence="2 12">Belongs to the peptidase M48B family.</text>
</comment>
<comment type="cofactor">
    <cofactor evidence="12">
        <name>Zn(2+)</name>
        <dbReference type="ChEBI" id="CHEBI:29105"/>
    </cofactor>
    <text evidence="12">Binds 1 zinc ion per subunit.</text>
</comment>
<evidence type="ECO:0000259" key="13">
    <source>
        <dbReference type="Pfam" id="PF01435"/>
    </source>
</evidence>
<evidence type="ECO:0000256" key="12">
    <source>
        <dbReference type="HAMAP-Rule" id="MF_00188"/>
    </source>
</evidence>
<evidence type="ECO:0000256" key="10">
    <source>
        <dbReference type="ARBA" id="ARBA00023049"/>
    </source>
</evidence>
<keyword evidence="11 12" id="KW-0472">Membrane</keyword>
<comment type="subcellular location">
    <subcellularLocation>
        <location evidence="1 12">Cell membrane</location>
        <topology evidence="1 12">Multi-pass membrane protein</topology>
    </subcellularLocation>
</comment>
<feature type="binding site" evidence="12">
    <location>
        <position position="144"/>
    </location>
    <ligand>
        <name>Zn(2+)</name>
        <dbReference type="ChEBI" id="CHEBI:29105"/>
        <note>catalytic</note>
    </ligand>
</feature>
<protein>
    <recommendedName>
        <fullName evidence="12">Protease HtpX homolog</fullName>
        <ecNumber evidence="12">3.4.24.-</ecNumber>
    </recommendedName>
</protein>
<keyword evidence="5 12" id="KW-0812">Transmembrane</keyword>
<dbReference type="InterPro" id="IPR050083">
    <property type="entry name" value="HtpX_protease"/>
</dbReference>
<dbReference type="EC" id="3.4.24.-" evidence="12"/>
<dbReference type="EMBL" id="CP003923">
    <property type="protein sequence ID" value="AIC93901.1"/>
    <property type="molecule type" value="Genomic_DNA"/>
</dbReference>
<keyword evidence="15" id="KW-1185">Reference proteome</keyword>
<proteinExistence type="inferred from homology"/>
<keyword evidence="8 12" id="KW-0862">Zinc</keyword>
<evidence type="ECO:0000256" key="11">
    <source>
        <dbReference type="ARBA" id="ARBA00023136"/>
    </source>
</evidence>
<dbReference type="Gene3D" id="3.30.2010.10">
    <property type="entry name" value="Metalloproteases ('zincins'), catalytic domain"/>
    <property type="match status" value="1"/>
</dbReference>
<evidence type="ECO:0000256" key="2">
    <source>
        <dbReference type="ARBA" id="ARBA00009779"/>
    </source>
</evidence>
<keyword evidence="3 12" id="KW-1003">Cell membrane</keyword>
<evidence type="ECO:0000256" key="4">
    <source>
        <dbReference type="ARBA" id="ARBA00022670"/>
    </source>
</evidence>